<dbReference type="SUPFAM" id="SSF55083">
    <property type="entry name" value="6-hydroxymethyl-7,8-dihydropterin pyrophosphokinase, HPPK"/>
    <property type="match status" value="1"/>
</dbReference>
<keyword evidence="10 12" id="KW-0456">Lyase</keyword>
<dbReference type="UniPathway" id="UPA00077">
    <property type="reaction ID" value="UER00154"/>
</dbReference>
<evidence type="ECO:0000313" key="13">
    <source>
        <dbReference type="Proteomes" id="UP000585681"/>
    </source>
</evidence>
<dbReference type="GO" id="GO:0004150">
    <property type="term" value="F:dihydroneopterin aldolase activity"/>
    <property type="evidence" value="ECO:0007669"/>
    <property type="project" value="UniProtKB-UniRule"/>
</dbReference>
<dbReference type="CDD" id="cd00534">
    <property type="entry name" value="DHNA_DHNTPE"/>
    <property type="match status" value="1"/>
</dbReference>
<dbReference type="Gene3D" id="3.30.1130.10">
    <property type="match status" value="1"/>
</dbReference>
<name>A0A840CGB2_9RHOB</name>
<protein>
    <recommendedName>
        <fullName evidence="10">Bifunctional folate synthesis protein</fullName>
    </recommendedName>
    <domain>
        <recommendedName>
            <fullName evidence="10">Dihydroneopterin aldolase</fullName>
            <shortName evidence="10">DHNA</shortName>
            <ecNumber evidence="10">4.1.2.25</ecNumber>
        </recommendedName>
        <alternativeName>
            <fullName evidence="10">7,8-dihydroneopterin aldolase</fullName>
        </alternativeName>
    </domain>
    <domain>
        <recommendedName>
            <fullName evidence="10">2-amino-4-hydroxy-6-hydroxymethyldihydropteridine pyrophosphokinase</fullName>
            <ecNumber evidence="10">2.7.6.3</ecNumber>
        </recommendedName>
        <alternativeName>
            <fullName evidence="10">6-hydroxymethyl-7,8-dihydropterin pyrophosphokinase</fullName>
            <shortName evidence="10">PPPK</shortName>
        </alternativeName>
        <alternativeName>
            <fullName evidence="10">7,8-dihydro-6-hydroxymethylpterin pyrophosphokinase</fullName>
            <shortName evidence="10">HPPK</shortName>
        </alternativeName>
    </domain>
</protein>
<reference evidence="12" key="1">
    <citation type="submission" date="2020-08" db="EMBL/GenBank/DDBJ databases">
        <title>Genomic Encyclopedia of Type Strains, Phase IV (KMG-IV): sequencing the most valuable type-strain genomes for metagenomic binning, comparative biology and taxonomic classification.</title>
        <authorList>
            <person name="Goeker M."/>
        </authorList>
    </citation>
    <scope>NUCLEOTIDE SEQUENCE [LARGE SCALE GENOMIC DNA]</scope>
    <source>
        <strain evidence="12">DSM 105040</strain>
    </source>
</reference>
<dbReference type="InterPro" id="IPR043133">
    <property type="entry name" value="GTP-CH-I_C/QueF"/>
</dbReference>
<evidence type="ECO:0000256" key="7">
    <source>
        <dbReference type="ARBA" id="ARBA00022840"/>
    </source>
</evidence>
<dbReference type="InterPro" id="IPR006156">
    <property type="entry name" value="Dihydroneopterin_aldolase"/>
</dbReference>
<keyword evidence="8 10" id="KW-0289">Folate biosynthesis</keyword>
<proteinExistence type="inferred from homology"/>
<comment type="similarity">
    <text evidence="10">Belongs to the DHNA family.</text>
</comment>
<dbReference type="EC" id="4.1.2.25" evidence="10"/>
<dbReference type="RefSeq" id="WP_054539413.1">
    <property type="nucleotide sequence ID" value="NZ_JACIEQ010000012.1"/>
</dbReference>
<dbReference type="PANTHER" id="PTHR43071">
    <property type="entry name" value="2-AMINO-4-HYDROXY-6-HYDROXYMETHYLDIHYDROPTERIDINE PYROPHOSPHOKINASE"/>
    <property type="match status" value="1"/>
</dbReference>
<dbReference type="CDD" id="cd00483">
    <property type="entry name" value="HPPK"/>
    <property type="match status" value="1"/>
</dbReference>
<dbReference type="EC" id="2.7.6.3" evidence="10"/>
<keyword evidence="6 12" id="KW-0418">Kinase</keyword>
<comment type="pathway">
    <text evidence="10">Cofactor biosynthesis; tetrahydrofolate biosynthesis; 2-amino-4-hydroxy-6-hydroxymethyl-7,8-dihydropteridine diphosphate from 7,8-dihydroneopterin triphosphate: step 3/4.</text>
</comment>
<evidence type="ECO:0000256" key="1">
    <source>
        <dbReference type="ARBA" id="ARBA00005051"/>
    </source>
</evidence>
<evidence type="ECO:0000259" key="11">
    <source>
        <dbReference type="PROSITE" id="PS00794"/>
    </source>
</evidence>
<dbReference type="Pfam" id="PF02152">
    <property type="entry name" value="FolB"/>
    <property type="match status" value="1"/>
</dbReference>
<dbReference type="InterPro" id="IPR000550">
    <property type="entry name" value="Hppk"/>
</dbReference>
<feature type="domain" description="7,8-dihydro-6-hydroxymethylpterin-pyrophosphokinase" evidence="11">
    <location>
        <begin position="208"/>
        <end position="219"/>
    </location>
</feature>
<gene>
    <name evidence="12" type="ORF">GGR17_003689</name>
</gene>
<evidence type="ECO:0000256" key="3">
    <source>
        <dbReference type="ARBA" id="ARBA00009640"/>
    </source>
</evidence>
<dbReference type="InterPro" id="IPR006157">
    <property type="entry name" value="FolB_dom"/>
</dbReference>
<evidence type="ECO:0000256" key="2">
    <source>
        <dbReference type="ARBA" id="ARBA00005810"/>
    </source>
</evidence>
<accession>A0A840CGB2</accession>
<evidence type="ECO:0000256" key="9">
    <source>
        <dbReference type="ARBA" id="ARBA00029409"/>
    </source>
</evidence>
<dbReference type="Proteomes" id="UP000585681">
    <property type="component" value="Unassembled WGS sequence"/>
</dbReference>
<comment type="pathway">
    <text evidence="1">Cofactor biosynthesis; tetrahydrofolate biosynthesis; 2-amino-4-hydroxy-6-hydroxymethyl-7,8-dihydropteridine diphosphate from 7,8-dihydroneopterin triphosphate: step 4/4.</text>
</comment>
<comment type="caution">
    <text evidence="12">The sequence shown here is derived from an EMBL/GenBank/DDBJ whole genome shotgun (WGS) entry which is preliminary data.</text>
</comment>
<comment type="similarity">
    <text evidence="2">Belongs to the HPPK family.</text>
</comment>
<comment type="function">
    <text evidence="9">Catalyzes the transfer of pyrophosphate from adenosine triphosphate (ATP) to 6-hydroxymethyl-7,8-dihydropterin, an enzymatic step in folate biosynthesis pathway.</text>
</comment>
<dbReference type="Gene3D" id="3.30.70.560">
    <property type="entry name" value="7,8-Dihydro-6-hydroxymethylpterin-pyrophosphokinase HPPK"/>
    <property type="match status" value="1"/>
</dbReference>
<dbReference type="GO" id="GO:0016301">
    <property type="term" value="F:kinase activity"/>
    <property type="evidence" value="ECO:0007669"/>
    <property type="project" value="UniProtKB-KW"/>
</dbReference>
<dbReference type="NCBIfam" id="TIGR00526">
    <property type="entry name" value="folB_dom"/>
    <property type="match status" value="1"/>
</dbReference>
<dbReference type="EMBL" id="JACIEQ010000012">
    <property type="protein sequence ID" value="MBB4023853.1"/>
    <property type="molecule type" value="Genomic_DNA"/>
</dbReference>
<dbReference type="PROSITE" id="PS00794">
    <property type="entry name" value="HPPK"/>
    <property type="match status" value="1"/>
</dbReference>
<keyword evidence="5" id="KW-0547">Nucleotide-binding</keyword>
<comment type="function">
    <text evidence="10">Catalyzes the conversion of 7,8-dihydroneopterin to 6-hydroxymethyl-7,8-dihydropterin.</text>
</comment>
<comment type="similarity">
    <text evidence="3">In the N-terminal section; belongs to the DHNA family.</text>
</comment>
<evidence type="ECO:0000256" key="5">
    <source>
        <dbReference type="ARBA" id="ARBA00022741"/>
    </source>
</evidence>
<dbReference type="Pfam" id="PF01288">
    <property type="entry name" value="HPPK"/>
    <property type="match status" value="1"/>
</dbReference>
<dbReference type="GO" id="GO:0003848">
    <property type="term" value="F:2-amino-4-hydroxy-6-hydroxymethyldihydropteridine diphosphokinase activity"/>
    <property type="evidence" value="ECO:0007669"/>
    <property type="project" value="UniProtKB-EC"/>
</dbReference>
<dbReference type="InterPro" id="IPR035907">
    <property type="entry name" value="Hppk_sf"/>
</dbReference>
<comment type="catalytic activity">
    <reaction evidence="10">
        <text>7,8-dihydroneopterin = 6-hydroxymethyl-7,8-dihydropterin + glycolaldehyde</text>
        <dbReference type="Rhea" id="RHEA:10540"/>
        <dbReference type="ChEBI" id="CHEBI:17001"/>
        <dbReference type="ChEBI" id="CHEBI:17071"/>
        <dbReference type="ChEBI" id="CHEBI:44841"/>
        <dbReference type="EC" id="4.1.2.25"/>
    </reaction>
</comment>
<organism evidence="12 13">
    <name type="scientific">Actibacterium naphthalenivorans</name>
    <dbReference type="NCBI Taxonomy" id="1614693"/>
    <lineage>
        <taxon>Bacteria</taxon>
        <taxon>Pseudomonadati</taxon>
        <taxon>Pseudomonadota</taxon>
        <taxon>Alphaproteobacteria</taxon>
        <taxon>Rhodobacterales</taxon>
        <taxon>Roseobacteraceae</taxon>
        <taxon>Actibacterium</taxon>
    </lineage>
</organism>
<evidence type="ECO:0000256" key="6">
    <source>
        <dbReference type="ARBA" id="ARBA00022777"/>
    </source>
</evidence>
<dbReference type="PANTHER" id="PTHR43071:SF1">
    <property type="entry name" value="2-AMINO-4-HYDROXY-6-HYDROXYMETHYLDIHYDROPTERIDINE PYROPHOSPHOKINASE"/>
    <property type="match status" value="1"/>
</dbReference>
<keyword evidence="4 12" id="KW-0808">Transferase</keyword>
<dbReference type="GO" id="GO:0005524">
    <property type="term" value="F:ATP binding"/>
    <property type="evidence" value="ECO:0007669"/>
    <property type="project" value="UniProtKB-KW"/>
</dbReference>
<dbReference type="AlphaFoldDB" id="A0A840CGB2"/>
<dbReference type="NCBIfam" id="TIGR00525">
    <property type="entry name" value="folB"/>
    <property type="match status" value="1"/>
</dbReference>
<sequence>MTDRISVRNLCLHGFHGVYPEERKLGQKFFVDIDCRLDLAACAGEDDYSKAVCYGALCDLAAEISGLGPYNLIETLGARIAEAVLARFDPVGEVRVRVRKPSAPIAAALDHVEIEIVRTRRRRVAFSLGSNIGDKPGNLRTALAWMNTLEGTVIDRVSRFYKTEPWGETDQDWFLNACAMGWTTAEPVVLLQAVKRIELTLGRVPARRWGPRMIDIDILFIDDLEMETPLLTLPHRDMFNRAFVLVPLAEIAAEQAVQGRKIGDAAIGIDVADGDIVPLEE</sequence>
<dbReference type="SUPFAM" id="SSF55620">
    <property type="entry name" value="Tetrahydrobiopterin biosynthesis enzymes-like"/>
    <property type="match status" value="1"/>
</dbReference>
<dbReference type="GO" id="GO:0046654">
    <property type="term" value="P:tetrahydrofolate biosynthetic process"/>
    <property type="evidence" value="ECO:0007669"/>
    <property type="project" value="UniProtKB-UniRule"/>
</dbReference>
<keyword evidence="7" id="KW-0067">ATP-binding</keyword>
<dbReference type="SMART" id="SM00905">
    <property type="entry name" value="FolB"/>
    <property type="match status" value="1"/>
</dbReference>
<evidence type="ECO:0000256" key="10">
    <source>
        <dbReference type="RuleBase" id="RU362079"/>
    </source>
</evidence>
<dbReference type="GO" id="GO:0046656">
    <property type="term" value="P:folic acid biosynthetic process"/>
    <property type="evidence" value="ECO:0007669"/>
    <property type="project" value="UniProtKB-UniRule"/>
</dbReference>
<evidence type="ECO:0000313" key="12">
    <source>
        <dbReference type="EMBL" id="MBB4023853.1"/>
    </source>
</evidence>
<keyword evidence="13" id="KW-1185">Reference proteome</keyword>
<evidence type="ECO:0000256" key="8">
    <source>
        <dbReference type="ARBA" id="ARBA00022909"/>
    </source>
</evidence>
<dbReference type="NCBIfam" id="TIGR01498">
    <property type="entry name" value="folK"/>
    <property type="match status" value="1"/>
</dbReference>
<evidence type="ECO:0000256" key="4">
    <source>
        <dbReference type="ARBA" id="ARBA00022679"/>
    </source>
</evidence>